<keyword evidence="8" id="KW-1185">Reference proteome</keyword>
<accession>A0ABM0K0I8</accession>
<feature type="signal peptide" evidence="7">
    <location>
        <begin position="1"/>
        <end position="33"/>
    </location>
</feature>
<evidence type="ECO:0000256" key="7">
    <source>
        <dbReference type="SAM" id="SignalP"/>
    </source>
</evidence>
<comment type="subcellular location">
    <subcellularLocation>
        <location evidence="1">Endoplasmic reticulum</location>
    </subcellularLocation>
</comment>
<evidence type="ECO:0000256" key="2">
    <source>
        <dbReference type="ARBA" id="ARBA00007658"/>
    </source>
</evidence>
<feature type="chain" id="PRO_5046057286" description="alpha-1,2-Mannosidase" evidence="7">
    <location>
        <begin position="34"/>
        <end position="991"/>
    </location>
</feature>
<dbReference type="SUPFAM" id="SSF48225">
    <property type="entry name" value="Seven-hairpin glycosidases"/>
    <property type="match status" value="1"/>
</dbReference>
<feature type="region of interest" description="Disordered" evidence="6">
    <location>
        <begin position="838"/>
        <end position="871"/>
    </location>
</feature>
<feature type="region of interest" description="Disordered" evidence="6">
    <location>
        <begin position="555"/>
        <end position="590"/>
    </location>
</feature>
<feature type="region of interest" description="Disordered" evidence="6">
    <location>
        <begin position="717"/>
        <end position="823"/>
    </location>
</feature>
<feature type="region of interest" description="Disordered" evidence="6">
    <location>
        <begin position="621"/>
        <end position="645"/>
    </location>
</feature>
<feature type="compositionally biased region" description="Basic and acidic residues" evidence="6">
    <location>
        <begin position="789"/>
        <end position="798"/>
    </location>
</feature>
<evidence type="ECO:0000256" key="6">
    <source>
        <dbReference type="SAM" id="MobiDB-lite"/>
    </source>
</evidence>
<evidence type="ECO:0000256" key="1">
    <source>
        <dbReference type="ARBA" id="ARBA00004240"/>
    </source>
</evidence>
<evidence type="ECO:0000313" key="8">
    <source>
        <dbReference type="Proteomes" id="UP000694888"/>
    </source>
</evidence>
<evidence type="ECO:0000256" key="3">
    <source>
        <dbReference type="ARBA" id="ARBA00022824"/>
    </source>
</evidence>
<dbReference type="Proteomes" id="UP000694888">
    <property type="component" value="Unplaced"/>
</dbReference>
<evidence type="ECO:0000313" key="9">
    <source>
        <dbReference type="RefSeq" id="XP_005105902.1"/>
    </source>
</evidence>
<dbReference type="Gene3D" id="1.50.10.10">
    <property type="match status" value="1"/>
</dbReference>
<protein>
    <recommendedName>
        <fullName evidence="5">alpha-1,2-Mannosidase</fullName>
        <ecNumber evidence="5">3.2.1.-</ecNumber>
    </recommendedName>
</protein>
<keyword evidence="5" id="KW-0378">Hydrolase</keyword>
<keyword evidence="5" id="KW-0326">Glycosidase</keyword>
<dbReference type="RefSeq" id="XP_005105902.1">
    <property type="nucleotide sequence ID" value="XM_005105845.2"/>
</dbReference>
<keyword evidence="4" id="KW-0325">Glycoprotein</keyword>
<feature type="compositionally biased region" description="Low complexity" evidence="6">
    <location>
        <begin position="559"/>
        <end position="579"/>
    </location>
</feature>
<gene>
    <name evidence="9" type="primary">LOC101849317</name>
</gene>
<sequence>MSTAGKQSLRKILGLVVFSSLLALIILVHPSDSKRVGEINVEAYREKIKRMFYHAYDGYLTHAYPYDELQPLTCSGHDTWGSYSLTLIDALDTLAVMGNFSEFRRISDILISKGEGFFDMDINVSVFETNIRIVGGLLSAHQMMKRAGMVVEPAWPCSGPLLRMADSIARKILPAFDTPTGMPYGTVNLRHGVPKGETTITCTAGVGTFLVEFGTLSRLTGDPIFEKTAMRAIRSLWKYRSPIGLLGNHIDVSSGRWTAMDSGIGGGIDSYFEYLVKGAVLFNMPELIHMFREYESAINKFLKRDDWYMWAQMNKGGITMPMFTSLDGYWPSIKGMLGDLDEAMKTIHNFHQVWRQFGFTPEYYNIPKAEVHQGREGYPLRPEIVESVMYLYRATKDPYLLEIGVDVIEAIEHSARTSCGYATVKDVRDHRLEDRMESFFLAETTKYLYLLFDPDNFIHNNGSHGDVVNTPSGQCVIEAGGYVFNTEAHPIDLAAVHCCSAAKKEEDQVLQDFHDNLDLLSLLDLDEEGDSERRAKIKRKKKKIEKMEKQIKTVEEEQSGNFQQQQQLQEQQEQQQESGFSGGNNGKDIHQYLHHRAGNDIDEEDDDDEEYADFDAFDEQERKEKLQNQNSQKEHVSQNERTAEVERNYMNISSFDDLDIDSLVKNITAERARLLEQELKEEQGYKHMEKGIEEEGLQGINDNVRNEEGFREVVQMGAKEVPQNSSGQLDEEKSHNQEVVSSHSDQIADSKVDANSGKVDGKSVEEGNSDLQNSNTFDSESNRIIGQGTREHDGKVDLSMKTVSQDTAAASEEARVGQGQVTSTVDSVKEQVIVVQVSPGASSRETEQGQAKSVTAQEPQNSEKHDTEEEVVTNPAIEKFKSHLEDVIQQQQGNEVLQTAKAAEPTSKSPLENKRQNLLSITTKILNMISGSSSDESQEKETSSRSPSLGGLYASLANYPLKYFHDPATMHCPAQPFHNRISVYGEMFPDQ</sequence>
<name>A0ABM0K0I8_APLCA</name>
<dbReference type="Pfam" id="PF01532">
    <property type="entry name" value="Glyco_hydro_47"/>
    <property type="match status" value="1"/>
</dbReference>
<dbReference type="PANTHER" id="PTHR45679">
    <property type="entry name" value="ER DEGRADATION-ENHANCING ALPHA-MANNOSIDASE-LIKE PROTEIN 2"/>
    <property type="match status" value="1"/>
</dbReference>
<feature type="region of interest" description="Disordered" evidence="6">
    <location>
        <begin position="930"/>
        <end position="951"/>
    </location>
</feature>
<organism evidence="8 9">
    <name type="scientific">Aplysia californica</name>
    <name type="common">California sea hare</name>
    <dbReference type="NCBI Taxonomy" id="6500"/>
    <lineage>
        <taxon>Eukaryota</taxon>
        <taxon>Metazoa</taxon>
        <taxon>Spiralia</taxon>
        <taxon>Lophotrochozoa</taxon>
        <taxon>Mollusca</taxon>
        <taxon>Gastropoda</taxon>
        <taxon>Heterobranchia</taxon>
        <taxon>Euthyneura</taxon>
        <taxon>Tectipleura</taxon>
        <taxon>Aplysiida</taxon>
        <taxon>Aplysioidea</taxon>
        <taxon>Aplysiidae</taxon>
        <taxon>Aplysia</taxon>
    </lineage>
</organism>
<evidence type="ECO:0000256" key="5">
    <source>
        <dbReference type="RuleBase" id="RU361193"/>
    </source>
</evidence>
<dbReference type="InterPro" id="IPR036026">
    <property type="entry name" value="Seven-hairpin_glycosidases"/>
</dbReference>
<reference evidence="9" key="1">
    <citation type="submission" date="2025-08" db="UniProtKB">
        <authorList>
            <consortium name="RefSeq"/>
        </authorList>
    </citation>
    <scope>IDENTIFICATION</scope>
</reference>
<dbReference type="InterPro" id="IPR001382">
    <property type="entry name" value="Glyco_hydro_47"/>
</dbReference>
<keyword evidence="3" id="KW-0256">Endoplasmic reticulum</keyword>
<dbReference type="EC" id="3.2.1.-" evidence="5"/>
<dbReference type="InterPro" id="IPR012341">
    <property type="entry name" value="6hp_glycosidase-like_sf"/>
</dbReference>
<dbReference type="PANTHER" id="PTHR45679:SF6">
    <property type="entry name" value="ER DEGRADATION-ENHANCING ALPHA-MANNOSIDASE-LIKE PROTEIN 2"/>
    <property type="match status" value="1"/>
</dbReference>
<feature type="compositionally biased region" description="Polar residues" evidence="6">
    <location>
        <begin position="769"/>
        <end position="784"/>
    </location>
</feature>
<feature type="compositionally biased region" description="Polar residues" evidence="6">
    <location>
        <begin position="839"/>
        <end position="860"/>
    </location>
</feature>
<dbReference type="InterPro" id="IPR044674">
    <property type="entry name" value="EDEM1/2/3"/>
</dbReference>
<evidence type="ECO:0000256" key="4">
    <source>
        <dbReference type="ARBA" id="ARBA00023180"/>
    </source>
</evidence>
<keyword evidence="7" id="KW-0732">Signal</keyword>
<dbReference type="GeneID" id="101849317"/>
<comment type="similarity">
    <text evidence="2 5">Belongs to the glycosyl hydrolase 47 family.</text>
</comment>
<proteinExistence type="inferred from homology"/>
<dbReference type="PRINTS" id="PR00747">
    <property type="entry name" value="GLYHDRLASE47"/>
</dbReference>